<proteinExistence type="predicted"/>
<name>A0A1G2FZH5_9BACT</name>
<protein>
    <recommendedName>
        <fullName evidence="3">FCP1 homology domain-containing protein</fullName>
    </recommendedName>
</protein>
<dbReference type="Pfam" id="PF13419">
    <property type="entry name" value="HAD_2"/>
    <property type="match status" value="1"/>
</dbReference>
<dbReference type="GO" id="GO:0005829">
    <property type="term" value="C:cytosol"/>
    <property type="evidence" value="ECO:0007669"/>
    <property type="project" value="TreeGrafter"/>
</dbReference>
<organism evidence="1 2">
    <name type="scientific">Candidatus Ryanbacteria bacterium RIFCSPHIGHO2_01_45_13</name>
    <dbReference type="NCBI Taxonomy" id="1802112"/>
    <lineage>
        <taxon>Bacteria</taxon>
        <taxon>Candidatus Ryaniibacteriota</taxon>
    </lineage>
</organism>
<dbReference type="NCBIfam" id="TIGR01509">
    <property type="entry name" value="HAD-SF-IA-v3"/>
    <property type="match status" value="1"/>
</dbReference>
<dbReference type="PRINTS" id="PR00413">
    <property type="entry name" value="HADHALOGNASE"/>
</dbReference>
<dbReference type="Gene3D" id="1.10.150.240">
    <property type="entry name" value="Putative phosphatase, domain 2"/>
    <property type="match status" value="1"/>
</dbReference>
<reference evidence="1 2" key="1">
    <citation type="journal article" date="2016" name="Nat. Commun.">
        <title>Thousands of microbial genomes shed light on interconnected biogeochemical processes in an aquifer system.</title>
        <authorList>
            <person name="Anantharaman K."/>
            <person name="Brown C.T."/>
            <person name="Hug L.A."/>
            <person name="Sharon I."/>
            <person name="Castelle C.J."/>
            <person name="Probst A.J."/>
            <person name="Thomas B.C."/>
            <person name="Singh A."/>
            <person name="Wilkins M.J."/>
            <person name="Karaoz U."/>
            <person name="Brodie E.L."/>
            <person name="Williams K.H."/>
            <person name="Hubbard S.S."/>
            <person name="Banfield J.F."/>
        </authorList>
    </citation>
    <scope>NUCLEOTIDE SEQUENCE [LARGE SCALE GENOMIC DNA]</scope>
</reference>
<dbReference type="InterPro" id="IPR036412">
    <property type="entry name" value="HAD-like_sf"/>
</dbReference>
<dbReference type="GO" id="GO:0008967">
    <property type="term" value="F:phosphoglycolate phosphatase activity"/>
    <property type="evidence" value="ECO:0007669"/>
    <property type="project" value="TreeGrafter"/>
</dbReference>
<comment type="caution">
    <text evidence="1">The sequence shown here is derived from an EMBL/GenBank/DDBJ whole genome shotgun (WGS) entry which is preliminary data.</text>
</comment>
<dbReference type="SFLD" id="SFLDS00003">
    <property type="entry name" value="Haloacid_Dehalogenase"/>
    <property type="match status" value="1"/>
</dbReference>
<dbReference type="Gene3D" id="3.40.50.1000">
    <property type="entry name" value="HAD superfamily/HAD-like"/>
    <property type="match status" value="1"/>
</dbReference>
<dbReference type="AlphaFoldDB" id="A0A1G2FZH5"/>
<dbReference type="PANTHER" id="PTHR43434">
    <property type="entry name" value="PHOSPHOGLYCOLATE PHOSPHATASE"/>
    <property type="match status" value="1"/>
</dbReference>
<dbReference type="SFLD" id="SFLDG01129">
    <property type="entry name" value="C1.5:_HAD__Beta-PGM__Phosphata"/>
    <property type="match status" value="1"/>
</dbReference>
<dbReference type="InterPro" id="IPR006439">
    <property type="entry name" value="HAD-SF_hydro_IA"/>
</dbReference>
<dbReference type="InterPro" id="IPR041492">
    <property type="entry name" value="HAD_2"/>
</dbReference>
<sequence length="215" mass="24251">MRYIKGIIFDFDGILVDSEKVNTSAAIKTFEDIGEPLDAAELTYIPGKSSVDFIPLFAEKRSIIDTKEQKKIYEQNKKNYNELWDKMAVVPSQIPEIIQSLSSKKKKLAIATTNRLEIVEKFFKRSGLNKMFSVVITGENVKHRKPYPETYLCAIEQLNLPSKKLLAVEDTVVGLSAAKNAGLRCAVLPSNYSKNDDFSRADFVIRSILDLLKIV</sequence>
<gene>
    <name evidence="1" type="ORF">A2W41_00405</name>
</gene>
<dbReference type="InterPro" id="IPR050155">
    <property type="entry name" value="HAD-like_hydrolase_sf"/>
</dbReference>
<dbReference type="SFLD" id="SFLDG01135">
    <property type="entry name" value="C1.5.6:_HAD__Beta-PGM__Phospha"/>
    <property type="match status" value="1"/>
</dbReference>
<dbReference type="InterPro" id="IPR023214">
    <property type="entry name" value="HAD_sf"/>
</dbReference>
<dbReference type="Proteomes" id="UP000176700">
    <property type="component" value="Unassembled WGS sequence"/>
</dbReference>
<evidence type="ECO:0000313" key="2">
    <source>
        <dbReference type="Proteomes" id="UP000176700"/>
    </source>
</evidence>
<dbReference type="PANTHER" id="PTHR43434:SF1">
    <property type="entry name" value="PHOSPHOGLYCOLATE PHOSPHATASE"/>
    <property type="match status" value="1"/>
</dbReference>
<dbReference type="SUPFAM" id="SSF56784">
    <property type="entry name" value="HAD-like"/>
    <property type="match status" value="1"/>
</dbReference>
<evidence type="ECO:0008006" key="3">
    <source>
        <dbReference type="Google" id="ProtNLM"/>
    </source>
</evidence>
<evidence type="ECO:0000313" key="1">
    <source>
        <dbReference type="EMBL" id="OGZ43142.1"/>
    </source>
</evidence>
<dbReference type="EMBL" id="MHNI01000011">
    <property type="protein sequence ID" value="OGZ43142.1"/>
    <property type="molecule type" value="Genomic_DNA"/>
</dbReference>
<accession>A0A1G2FZH5</accession>
<dbReference type="GO" id="GO:0006281">
    <property type="term" value="P:DNA repair"/>
    <property type="evidence" value="ECO:0007669"/>
    <property type="project" value="TreeGrafter"/>
</dbReference>
<dbReference type="InterPro" id="IPR023198">
    <property type="entry name" value="PGP-like_dom2"/>
</dbReference>